<evidence type="ECO:0000313" key="2">
    <source>
        <dbReference type="Proteomes" id="UP000624709"/>
    </source>
</evidence>
<proteinExistence type="predicted"/>
<keyword evidence="2" id="KW-1185">Reference proteome</keyword>
<protein>
    <submittedName>
        <fullName evidence="1">Uncharacterized protein</fullName>
    </submittedName>
</protein>
<dbReference type="Proteomes" id="UP000624709">
    <property type="component" value="Unassembled WGS sequence"/>
</dbReference>
<name>A0ABQ4BE57_9ACTN</name>
<dbReference type="RefSeq" id="WP_203827180.1">
    <property type="nucleotide sequence ID" value="NZ_BAAATY010000020.1"/>
</dbReference>
<accession>A0ABQ4BE57</accession>
<dbReference type="CDD" id="cd20691">
    <property type="entry name" value="CdiI_EC536-like"/>
    <property type="match status" value="1"/>
</dbReference>
<comment type="caution">
    <text evidence="1">The sequence shown here is derived from an EMBL/GenBank/DDBJ whole genome shotgun (WGS) entry which is preliminary data.</text>
</comment>
<dbReference type="Pfam" id="PF18616">
    <property type="entry name" value="CdiI_3"/>
    <property type="match status" value="1"/>
</dbReference>
<reference evidence="1 2" key="1">
    <citation type="submission" date="2021-01" db="EMBL/GenBank/DDBJ databases">
        <title>Whole genome shotgun sequence of Actinoplanes palleronii NBRC 14916.</title>
        <authorList>
            <person name="Komaki H."/>
            <person name="Tamura T."/>
        </authorList>
    </citation>
    <scope>NUCLEOTIDE SEQUENCE [LARGE SCALE GENOMIC DNA]</scope>
    <source>
        <strain evidence="1 2">NBRC 14916</strain>
    </source>
</reference>
<dbReference type="EMBL" id="BOMS01000076">
    <property type="protein sequence ID" value="GIE68949.1"/>
    <property type="molecule type" value="Genomic_DNA"/>
</dbReference>
<gene>
    <name evidence="1" type="ORF">Apa02nite_050570</name>
</gene>
<organism evidence="1 2">
    <name type="scientific">Actinoplanes palleronii</name>
    <dbReference type="NCBI Taxonomy" id="113570"/>
    <lineage>
        <taxon>Bacteria</taxon>
        <taxon>Bacillati</taxon>
        <taxon>Actinomycetota</taxon>
        <taxon>Actinomycetes</taxon>
        <taxon>Micromonosporales</taxon>
        <taxon>Micromonosporaceae</taxon>
        <taxon>Actinoplanes</taxon>
    </lineage>
</organism>
<dbReference type="InterPro" id="IPR040547">
    <property type="entry name" value="CdiI"/>
</dbReference>
<evidence type="ECO:0000313" key="1">
    <source>
        <dbReference type="EMBL" id="GIE68949.1"/>
    </source>
</evidence>
<sequence>MTDAREQSLEELEGDAWGDAPADATRLITTVHQLRRKPIGKLDVEDLRIMLGQQVGVPVLVPEALAVLEHDPLAEGDYYPGDLLSAVVRRTPAEYWATHPEELTRLHAVVAGIDLAELDDGKLVADLAAFRSAGFDAAQS</sequence>